<accession>A0A7Y2L907</accession>
<proteinExistence type="predicted"/>
<evidence type="ECO:0000313" key="2">
    <source>
        <dbReference type="Proteomes" id="UP000529861"/>
    </source>
</evidence>
<gene>
    <name evidence="1" type="ORF">HKI81_09945</name>
</gene>
<dbReference type="EMBL" id="JABEQB010000031">
    <property type="protein sequence ID" value="NNG67530.1"/>
    <property type="molecule type" value="Genomic_DNA"/>
</dbReference>
<reference evidence="1 2" key="1">
    <citation type="submission" date="2020-04" db="EMBL/GenBank/DDBJ databases">
        <title>Draft genome sequence of Caldanaerobacter sunterraneus. strain 1523vc isolated from Griffin hot spring, Kamchatka, Russia.</title>
        <authorList>
            <person name="Toshchakov S.V."/>
            <person name="Podosokorskaya O.A."/>
            <person name="Kublanov I.V."/>
            <person name="Korzhenkov A."/>
            <person name="Patrushev M.V."/>
        </authorList>
    </citation>
    <scope>NUCLEOTIDE SEQUENCE [LARGE SCALE GENOMIC DNA]</scope>
    <source>
        <strain evidence="1 2">1523vc</strain>
    </source>
</reference>
<organism evidence="1 2">
    <name type="scientific">Caldanaerobacter subterraneus</name>
    <dbReference type="NCBI Taxonomy" id="911092"/>
    <lineage>
        <taxon>Bacteria</taxon>
        <taxon>Bacillati</taxon>
        <taxon>Bacillota</taxon>
        <taxon>Clostridia</taxon>
        <taxon>Thermoanaerobacterales</taxon>
        <taxon>Thermoanaerobacteraceae</taxon>
        <taxon>Caldanaerobacter</taxon>
    </lineage>
</organism>
<name>A0A7Y2L907_9THEO</name>
<protein>
    <submittedName>
        <fullName evidence="1">Uncharacterized protein</fullName>
    </submittedName>
</protein>
<dbReference type="RefSeq" id="WP_170271323.1">
    <property type="nucleotide sequence ID" value="NZ_JABEQB010000031.1"/>
</dbReference>
<dbReference type="Proteomes" id="UP000529861">
    <property type="component" value="Unassembled WGS sequence"/>
</dbReference>
<dbReference type="AlphaFoldDB" id="A0A7Y2L907"/>
<evidence type="ECO:0000313" key="1">
    <source>
        <dbReference type="EMBL" id="NNG67530.1"/>
    </source>
</evidence>
<comment type="caution">
    <text evidence="1">The sequence shown here is derived from an EMBL/GenBank/DDBJ whole genome shotgun (WGS) entry which is preliminary data.</text>
</comment>
<sequence length="110" mass="11969">MKLVNLTPHEITLILEGGELHIPPSGTVARCTTNRVTVEEVHIDGLKIPINKTEFGEVENLPEPEEGTYFIVSAIVAQAMSGKRSDLLIPDDAVRDEQGRIVGARALARV</sequence>